<sequence>MAYKKYITPLMKAYRFSTENLMITASPGISDEEFDPANDEVGAKEGVFDDDFDPMSDSYNPRWND</sequence>
<organism evidence="2 3">
    <name type="scientific">Prevotella nigrescens</name>
    <dbReference type="NCBI Taxonomy" id="28133"/>
    <lineage>
        <taxon>Bacteria</taxon>
        <taxon>Pseudomonadati</taxon>
        <taxon>Bacteroidota</taxon>
        <taxon>Bacteroidia</taxon>
        <taxon>Bacteroidales</taxon>
        <taxon>Prevotellaceae</taxon>
        <taxon>Prevotella</taxon>
    </lineage>
</organism>
<feature type="region of interest" description="Disordered" evidence="1">
    <location>
        <begin position="27"/>
        <end position="65"/>
    </location>
</feature>
<protein>
    <submittedName>
        <fullName evidence="2">Uncharacterized protein</fullName>
    </submittedName>
</protein>
<evidence type="ECO:0000256" key="1">
    <source>
        <dbReference type="SAM" id="MobiDB-lite"/>
    </source>
</evidence>
<comment type="caution">
    <text evidence="2">The sequence shown here is derived from an EMBL/GenBank/DDBJ whole genome shotgun (WGS) entry which is preliminary data.</text>
</comment>
<evidence type="ECO:0000313" key="3">
    <source>
        <dbReference type="Proteomes" id="UP000787419"/>
    </source>
</evidence>
<gene>
    <name evidence="2" type="ORF">HXN55_10565</name>
</gene>
<proteinExistence type="predicted"/>
<reference evidence="2" key="1">
    <citation type="submission" date="2020-04" db="EMBL/GenBank/DDBJ databases">
        <title>Deep metagenomics examines the oral microbiome during advanced dental caries in children, revealing novel taxa and co-occurrences with host molecules.</title>
        <authorList>
            <person name="Baker J.L."/>
            <person name="Morton J.T."/>
            <person name="Dinis M."/>
            <person name="Alvarez R."/>
            <person name="Tran N.C."/>
            <person name="Knight R."/>
            <person name="Edlund A."/>
        </authorList>
    </citation>
    <scope>NUCLEOTIDE SEQUENCE</scope>
    <source>
        <strain evidence="2">JCVI_32_bin.50</strain>
    </source>
</reference>
<dbReference type="EMBL" id="JABZTM010000148">
    <property type="protein sequence ID" value="MBF1447806.1"/>
    <property type="molecule type" value="Genomic_DNA"/>
</dbReference>
<dbReference type="Proteomes" id="UP000787419">
    <property type="component" value="Unassembled WGS sequence"/>
</dbReference>
<name>A0A9D5X414_9BACT</name>
<dbReference type="AlphaFoldDB" id="A0A9D5X414"/>
<dbReference type="RefSeq" id="WP_278491132.1">
    <property type="nucleotide sequence ID" value="NZ_CAJZDG010000078.1"/>
</dbReference>
<accession>A0A9D5X414</accession>
<evidence type="ECO:0000313" key="2">
    <source>
        <dbReference type="EMBL" id="MBF1447806.1"/>
    </source>
</evidence>